<keyword evidence="5 6" id="KW-0472">Membrane</keyword>
<dbReference type="PANTHER" id="PTHR30250:SF24">
    <property type="entry name" value="STAGE V SPORULATION PROTEIN B"/>
    <property type="match status" value="1"/>
</dbReference>
<dbReference type="Pfam" id="PF01943">
    <property type="entry name" value="Polysacc_synt"/>
    <property type="match status" value="1"/>
</dbReference>
<name>A0A9E8LVJ9_9BACI</name>
<dbReference type="GO" id="GO:0005886">
    <property type="term" value="C:plasma membrane"/>
    <property type="evidence" value="ECO:0007669"/>
    <property type="project" value="UniProtKB-SubCell"/>
</dbReference>
<evidence type="ECO:0000256" key="6">
    <source>
        <dbReference type="SAM" id="Phobius"/>
    </source>
</evidence>
<feature type="transmembrane region" description="Helical" evidence="6">
    <location>
        <begin position="82"/>
        <end position="108"/>
    </location>
</feature>
<feature type="transmembrane region" description="Helical" evidence="6">
    <location>
        <begin position="472"/>
        <end position="497"/>
    </location>
</feature>
<evidence type="ECO:0000256" key="3">
    <source>
        <dbReference type="ARBA" id="ARBA00022692"/>
    </source>
</evidence>
<feature type="transmembrane region" description="Helical" evidence="6">
    <location>
        <begin position="351"/>
        <end position="373"/>
    </location>
</feature>
<feature type="transmembrane region" description="Helical" evidence="6">
    <location>
        <begin position="274"/>
        <end position="299"/>
    </location>
</feature>
<evidence type="ECO:0000256" key="5">
    <source>
        <dbReference type="ARBA" id="ARBA00023136"/>
    </source>
</evidence>
<dbReference type="KEGG" id="faf:OE104_02705"/>
<dbReference type="Proteomes" id="UP001164718">
    <property type="component" value="Chromosome"/>
</dbReference>
<dbReference type="CDD" id="cd13124">
    <property type="entry name" value="MATE_SpoVB_like"/>
    <property type="match status" value="1"/>
</dbReference>
<feature type="transmembrane region" description="Helical" evidence="6">
    <location>
        <begin position="320"/>
        <end position="339"/>
    </location>
</feature>
<feature type="transmembrane region" description="Helical" evidence="6">
    <location>
        <begin position="385"/>
        <end position="403"/>
    </location>
</feature>
<feature type="transmembrane region" description="Helical" evidence="6">
    <location>
        <begin position="180"/>
        <end position="204"/>
    </location>
</feature>
<evidence type="ECO:0000256" key="4">
    <source>
        <dbReference type="ARBA" id="ARBA00022989"/>
    </source>
</evidence>
<dbReference type="NCBIfam" id="TIGR02900">
    <property type="entry name" value="spore_V_B"/>
    <property type="match status" value="1"/>
</dbReference>
<feature type="transmembrane region" description="Helical" evidence="6">
    <location>
        <begin position="154"/>
        <end position="174"/>
    </location>
</feature>
<feature type="transmembrane region" description="Helical" evidence="6">
    <location>
        <begin position="441"/>
        <end position="460"/>
    </location>
</feature>
<dbReference type="InterPro" id="IPR024923">
    <property type="entry name" value="PG_synth_SpoVB"/>
</dbReference>
<dbReference type="InterPro" id="IPR002797">
    <property type="entry name" value="Polysacc_synth"/>
</dbReference>
<dbReference type="AlphaFoldDB" id="A0A9E8LVJ9"/>
<organism evidence="7 8">
    <name type="scientific">Fervidibacillus albus</name>
    <dbReference type="NCBI Taxonomy" id="2980026"/>
    <lineage>
        <taxon>Bacteria</taxon>
        <taxon>Bacillati</taxon>
        <taxon>Bacillota</taxon>
        <taxon>Bacilli</taxon>
        <taxon>Bacillales</taxon>
        <taxon>Bacillaceae</taxon>
        <taxon>Fervidibacillus</taxon>
    </lineage>
</organism>
<feature type="transmembrane region" description="Helical" evidence="6">
    <location>
        <begin position="120"/>
        <end position="142"/>
    </location>
</feature>
<keyword evidence="2" id="KW-1003">Cell membrane</keyword>
<comment type="subcellular location">
    <subcellularLocation>
        <location evidence="1">Cell membrane</location>
        <topology evidence="1">Multi-pass membrane protein</topology>
    </subcellularLocation>
</comment>
<dbReference type="PANTHER" id="PTHR30250">
    <property type="entry name" value="PST FAMILY PREDICTED COLANIC ACID TRANSPORTER"/>
    <property type="match status" value="1"/>
</dbReference>
<dbReference type="InterPro" id="IPR014249">
    <property type="entry name" value="Spore_V_B"/>
</dbReference>
<accession>A0A9E8LVJ9</accession>
<proteinExistence type="predicted"/>
<evidence type="ECO:0000256" key="1">
    <source>
        <dbReference type="ARBA" id="ARBA00004651"/>
    </source>
</evidence>
<gene>
    <name evidence="7" type="primary">spoVB</name>
    <name evidence="7" type="ORF">OE104_02705</name>
</gene>
<feature type="transmembrane region" description="Helical" evidence="6">
    <location>
        <begin position="38"/>
        <end position="61"/>
    </location>
</feature>
<protein>
    <submittedName>
        <fullName evidence="7">Stage V sporulation protein B</fullName>
    </submittedName>
</protein>
<dbReference type="EMBL" id="CP106878">
    <property type="protein sequence ID" value="WAA10267.1"/>
    <property type="molecule type" value="Genomic_DNA"/>
</dbReference>
<evidence type="ECO:0000313" key="8">
    <source>
        <dbReference type="Proteomes" id="UP001164718"/>
    </source>
</evidence>
<reference evidence="7" key="1">
    <citation type="submission" date="2022-09" db="EMBL/GenBank/DDBJ databases">
        <title>Complete Genomes of Fervidibacillus albus and Fervidibacillus halotolerans isolated from tidal flat sediments.</title>
        <authorList>
            <person name="Kwon K.K."/>
            <person name="Yang S.-H."/>
            <person name="Park M.J."/>
            <person name="Oh H.-M."/>
        </authorList>
    </citation>
    <scope>NUCLEOTIDE SEQUENCE</scope>
    <source>
        <strain evidence="7">MEBiC13591</strain>
    </source>
</reference>
<dbReference type="InterPro" id="IPR050833">
    <property type="entry name" value="Poly_Biosynth_Transport"/>
</dbReference>
<feature type="transmembrane region" description="Helical" evidence="6">
    <location>
        <begin position="409"/>
        <end position="429"/>
    </location>
</feature>
<dbReference type="RefSeq" id="WP_275418052.1">
    <property type="nucleotide sequence ID" value="NZ_CP106878.1"/>
</dbReference>
<dbReference type="PIRSF" id="PIRSF038958">
    <property type="entry name" value="PG_synth_SpoVB"/>
    <property type="match status" value="1"/>
</dbReference>
<keyword evidence="4 6" id="KW-1133">Transmembrane helix</keyword>
<keyword evidence="3 6" id="KW-0812">Transmembrane</keyword>
<keyword evidence="8" id="KW-1185">Reference proteome</keyword>
<sequence length="514" mass="57152">MSKFFKGTMILLIAGFITRILGFINRIVIARMIGAEGVGLYMMAYPTFILVVTLTQLGLPVAISKRVAEAEAVGDVQKVKKILAISLLVTCTLSFLFTPLLLFTAPLIAELFFTDKRTMYPLMAIAPVIPIIAFSSVIRGYFQGKLNMKPAAISQILEQSIRILLILLLTKYFLPYGVHMAAAGVMIATIGGEFVSLVYLMTMFKIKKAFPLRKKFFQLKQGKDILRELLRIALPTTGSRMIGSVSWFLEPIVVTQSLALAGITASIATKQYGALTGFAMPLLFLPSFITVALSTALIPSISEAISLKQYPIVEKRLQQAIKITIVTGALPIAILYVLAEPIMLFMYRSESGIPFIQLMAPFFIFQYLQLPLSSALQALDMARQAMINSLIGAGVKLITIFILASRPDFGINGVAIGIVVGFILVTFLHYATVIKIVPLTFYARFYGIILLITYVTSRFGTMMLHRLNEQPFIWTIAIVSIWMTILYTILLFLFRIIDKHSIQKMRAFLSPKNH</sequence>
<feature type="transmembrane region" description="Helical" evidence="6">
    <location>
        <begin position="247"/>
        <end position="268"/>
    </location>
</feature>
<evidence type="ECO:0000256" key="2">
    <source>
        <dbReference type="ARBA" id="ARBA00022475"/>
    </source>
</evidence>
<evidence type="ECO:0000313" key="7">
    <source>
        <dbReference type="EMBL" id="WAA10267.1"/>
    </source>
</evidence>